<dbReference type="VEuPathDB" id="TriTrypDB:LDHU3_28.3690"/>
<dbReference type="VEuPathDB" id="TriTrypDB:LdCL_280032300"/>
<dbReference type="EC" id="5.6.2.3" evidence="14"/>
<keyword evidence="10 14" id="KW-0233">DNA recombination</keyword>
<dbReference type="InterPro" id="IPR051055">
    <property type="entry name" value="PIF1_helicase"/>
</dbReference>
<dbReference type="PROSITE" id="PS51061">
    <property type="entry name" value="R3H"/>
    <property type="match status" value="1"/>
</dbReference>
<dbReference type="CDD" id="cd18809">
    <property type="entry name" value="SF1_C_RecD"/>
    <property type="match status" value="1"/>
</dbReference>
<keyword evidence="9" id="KW-0238">DNA-binding</keyword>
<dbReference type="SUPFAM" id="SSF52540">
    <property type="entry name" value="P-loop containing nucleoside triphosphate hydrolases"/>
    <property type="match status" value="2"/>
</dbReference>
<evidence type="ECO:0000313" key="17">
    <source>
        <dbReference type="EMBL" id="TPP54395.1"/>
    </source>
</evidence>
<evidence type="ECO:0000256" key="10">
    <source>
        <dbReference type="ARBA" id="ARBA00023172"/>
    </source>
</evidence>
<dbReference type="FunFam" id="3.40.50.300:FF:001824">
    <property type="entry name" value="ATP-dependent DNA helicase"/>
    <property type="match status" value="1"/>
</dbReference>
<keyword evidence="7 14" id="KW-0347">Helicase</keyword>
<dbReference type="VEuPathDB" id="TriTrypDB:LdBPK_282730.1"/>
<proteinExistence type="inferred from homology"/>
<dbReference type="InterPro" id="IPR034072">
    <property type="entry name" value="R3H_Smubp-2"/>
</dbReference>
<evidence type="ECO:0000259" key="16">
    <source>
        <dbReference type="PROSITE" id="PS51061"/>
    </source>
</evidence>
<keyword evidence="5 14" id="KW-0227">DNA damage</keyword>
<dbReference type="EMBL" id="RHLC01000012">
    <property type="protein sequence ID" value="TPP54395.1"/>
    <property type="molecule type" value="Genomic_DNA"/>
</dbReference>
<dbReference type="GO" id="GO:0000287">
    <property type="term" value="F:magnesium ion binding"/>
    <property type="evidence" value="ECO:0007669"/>
    <property type="project" value="UniProtKB-ARBA"/>
</dbReference>
<dbReference type="GO" id="GO:0005524">
    <property type="term" value="F:ATP binding"/>
    <property type="evidence" value="ECO:0007669"/>
    <property type="project" value="UniProtKB-KW"/>
</dbReference>
<dbReference type="VEuPathDB" id="TriTrypDB:LdCL_280032400"/>
<evidence type="ECO:0000256" key="1">
    <source>
        <dbReference type="ARBA" id="ARBA00001946"/>
    </source>
</evidence>
<gene>
    <name evidence="17" type="ORF">CGC21_22770</name>
</gene>
<feature type="region of interest" description="Disordered" evidence="15">
    <location>
        <begin position="2604"/>
        <end position="2631"/>
    </location>
</feature>
<accession>A0A504Y2P2</accession>
<comment type="subunit">
    <text evidence="3">Monomer.</text>
</comment>
<dbReference type="Proteomes" id="UP000318447">
    <property type="component" value="Unassembled WGS sequence"/>
</dbReference>
<dbReference type="VEuPathDB" id="TriTrypDB:LDHU3_28.3670"/>
<dbReference type="Pfam" id="PF05970">
    <property type="entry name" value="PIF1"/>
    <property type="match status" value="1"/>
</dbReference>
<dbReference type="CDD" id="cd02641">
    <property type="entry name" value="R3H_Smubp-2_like"/>
    <property type="match status" value="1"/>
</dbReference>
<dbReference type="SUPFAM" id="SSF48371">
    <property type="entry name" value="ARM repeat"/>
    <property type="match status" value="1"/>
</dbReference>
<dbReference type="SUPFAM" id="SSF82708">
    <property type="entry name" value="R3H domain"/>
    <property type="match status" value="1"/>
</dbReference>
<dbReference type="InterPro" id="IPR036867">
    <property type="entry name" value="R3H_dom_sf"/>
</dbReference>
<comment type="similarity">
    <text evidence="2">Belongs to the helicase family. PIF1 subfamily.</text>
</comment>
<evidence type="ECO:0000313" key="18">
    <source>
        <dbReference type="Proteomes" id="UP000318447"/>
    </source>
</evidence>
<dbReference type="Pfam" id="PF01424">
    <property type="entry name" value="R3H"/>
    <property type="match status" value="1"/>
</dbReference>
<dbReference type="GO" id="GO:0000723">
    <property type="term" value="P:telomere maintenance"/>
    <property type="evidence" value="ECO:0007669"/>
    <property type="project" value="InterPro"/>
</dbReference>
<evidence type="ECO:0000256" key="13">
    <source>
        <dbReference type="ARBA" id="ARBA00048954"/>
    </source>
</evidence>
<comment type="caution">
    <text evidence="17">The sequence shown here is derived from an EMBL/GenBank/DDBJ whole genome shotgun (WGS) entry which is preliminary data.</text>
</comment>
<evidence type="ECO:0000256" key="2">
    <source>
        <dbReference type="ARBA" id="ARBA00009781"/>
    </source>
</evidence>
<feature type="region of interest" description="Disordered" evidence="15">
    <location>
        <begin position="2111"/>
        <end position="2143"/>
    </location>
</feature>
<dbReference type="PANTHER" id="PTHR47642">
    <property type="entry name" value="ATP-DEPENDENT DNA HELICASE"/>
    <property type="match status" value="1"/>
</dbReference>
<dbReference type="Gene3D" id="3.30.1370.50">
    <property type="entry name" value="R3H-like domain"/>
    <property type="match status" value="1"/>
</dbReference>
<reference evidence="18" key="1">
    <citation type="submission" date="2019-02" db="EMBL/GenBank/DDBJ databases">
        <title>FDA dAtabase for Regulatory Grade micrObial Sequences (FDA-ARGOS): Supporting development and validation of Infectious Disease Dx tests.</title>
        <authorList>
            <person name="Duncan R."/>
            <person name="Fisher C."/>
            <person name="Tallon L."/>
            <person name="Sadzewicz L."/>
            <person name="Sengamalay N."/>
            <person name="Ott S."/>
            <person name="Godinez A."/>
            <person name="Nagaraj S."/>
            <person name="Vavikolanu K."/>
            <person name="Nadendla S."/>
            <person name="Aluvathingal J."/>
            <person name="Sichtig H."/>
        </authorList>
    </citation>
    <scope>NUCLEOTIDE SEQUENCE [LARGE SCALE GENOMIC DNA]</scope>
    <source>
        <strain evidence="18">FDAARGOS_361</strain>
    </source>
</reference>
<dbReference type="GO" id="GO:0043139">
    <property type="term" value="F:5'-3' DNA helicase activity"/>
    <property type="evidence" value="ECO:0007669"/>
    <property type="project" value="UniProtKB-EC"/>
</dbReference>
<evidence type="ECO:0000256" key="12">
    <source>
        <dbReference type="ARBA" id="ARBA00023235"/>
    </source>
</evidence>
<feature type="compositionally biased region" description="Low complexity" evidence="15">
    <location>
        <begin position="279"/>
        <end position="288"/>
    </location>
</feature>
<evidence type="ECO:0000256" key="14">
    <source>
        <dbReference type="RuleBase" id="RU363044"/>
    </source>
</evidence>
<feature type="domain" description="R3H" evidence="16">
    <location>
        <begin position="93"/>
        <end position="156"/>
    </location>
</feature>
<evidence type="ECO:0000256" key="15">
    <source>
        <dbReference type="SAM" id="MobiDB-lite"/>
    </source>
</evidence>
<feature type="region of interest" description="Disordered" evidence="15">
    <location>
        <begin position="909"/>
        <end position="943"/>
    </location>
</feature>
<dbReference type="PANTHER" id="PTHR47642:SF5">
    <property type="entry name" value="ATP-DEPENDENT DNA HELICASE"/>
    <property type="match status" value="1"/>
</dbReference>
<dbReference type="CDD" id="cd18037">
    <property type="entry name" value="DEXSc_Pif1_like"/>
    <property type="match status" value="1"/>
</dbReference>
<dbReference type="Gene3D" id="1.25.10.10">
    <property type="entry name" value="Leucine-rich Repeat Variant"/>
    <property type="match status" value="1"/>
</dbReference>
<evidence type="ECO:0000256" key="9">
    <source>
        <dbReference type="ARBA" id="ARBA00023125"/>
    </source>
</evidence>
<name>A0A504Y2P2_LEIDO</name>
<feature type="compositionally biased region" description="Basic and acidic residues" evidence="15">
    <location>
        <begin position="687"/>
        <end position="700"/>
    </location>
</feature>
<feature type="region of interest" description="Disordered" evidence="15">
    <location>
        <begin position="682"/>
        <end position="729"/>
    </location>
</feature>
<evidence type="ECO:0000256" key="5">
    <source>
        <dbReference type="ARBA" id="ARBA00022763"/>
    </source>
</evidence>
<feature type="compositionally biased region" description="Polar residues" evidence="15">
    <location>
        <begin position="1803"/>
        <end position="1813"/>
    </location>
</feature>
<feature type="region of interest" description="Disordered" evidence="15">
    <location>
        <begin position="15"/>
        <end position="57"/>
    </location>
</feature>
<evidence type="ECO:0000256" key="3">
    <source>
        <dbReference type="ARBA" id="ARBA00011245"/>
    </source>
</evidence>
<evidence type="ECO:0000256" key="7">
    <source>
        <dbReference type="ARBA" id="ARBA00022806"/>
    </source>
</evidence>
<evidence type="ECO:0000256" key="6">
    <source>
        <dbReference type="ARBA" id="ARBA00022801"/>
    </source>
</evidence>
<comment type="cofactor">
    <cofactor evidence="1 14">
        <name>Mg(2+)</name>
        <dbReference type="ChEBI" id="CHEBI:18420"/>
    </cofactor>
</comment>
<organism evidence="17 18">
    <name type="scientific">Leishmania donovani</name>
    <dbReference type="NCBI Taxonomy" id="5661"/>
    <lineage>
        <taxon>Eukaryota</taxon>
        <taxon>Discoba</taxon>
        <taxon>Euglenozoa</taxon>
        <taxon>Kinetoplastea</taxon>
        <taxon>Metakinetoplastina</taxon>
        <taxon>Trypanosomatida</taxon>
        <taxon>Trypanosomatidae</taxon>
        <taxon>Leishmaniinae</taxon>
        <taxon>Leishmania</taxon>
    </lineage>
</organism>
<dbReference type="InterPro" id="IPR016024">
    <property type="entry name" value="ARM-type_fold"/>
</dbReference>
<dbReference type="VEuPathDB" id="TriTrypDB:LdBPK_282720.1"/>
<dbReference type="GO" id="GO:0006310">
    <property type="term" value="P:DNA recombination"/>
    <property type="evidence" value="ECO:0007669"/>
    <property type="project" value="UniProtKB-KW"/>
</dbReference>
<dbReference type="GO" id="GO:0006281">
    <property type="term" value="P:DNA repair"/>
    <property type="evidence" value="ECO:0007669"/>
    <property type="project" value="UniProtKB-KW"/>
</dbReference>
<keyword evidence="4 14" id="KW-0547">Nucleotide-binding</keyword>
<keyword evidence="11 14" id="KW-0234">DNA repair</keyword>
<keyword evidence="8 14" id="KW-0067">ATP-binding</keyword>
<feature type="compositionally biased region" description="Low complexity" evidence="15">
    <location>
        <begin position="909"/>
        <end position="924"/>
    </location>
</feature>
<feature type="region of interest" description="Disordered" evidence="15">
    <location>
        <begin position="374"/>
        <end position="440"/>
    </location>
</feature>
<evidence type="ECO:0000256" key="11">
    <source>
        <dbReference type="ARBA" id="ARBA00023204"/>
    </source>
</evidence>
<feature type="region of interest" description="Disordered" evidence="15">
    <location>
        <begin position="1709"/>
        <end position="1849"/>
    </location>
</feature>
<feature type="compositionally biased region" description="Acidic residues" evidence="15">
    <location>
        <begin position="430"/>
        <end position="440"/>
    </location>
</feature>
<comment type="catalytic activity">
    <reaction evidence="13 14">
        <text>ATP + H2O = ADP + phosphate + H(+)</text>
        <dbReference type="Rhea" id="RHEA:13065"/>
        <dbReference type="ChEBI" id="CHEBI:15377"/>
        <dbReference type="ChEBI" id="CHEBI:15378"/>
        <dbReference type="ChEBI" id="CHEBI:30616"/>
        <dbReference type="ChEBI" id="CHEBI:43474"/>
        <dbReference type="ChEBI" id="CHEBI:456216"/>
        <dbReference type="EC" id="5.6.2.3"/>
    </reaction>
</comment>
<dbReference type="InterPro" id="IPR010285">
    <property type="entry name" value="DNA_helicase_pif1-like_DEAD"/>
</dbReference>
<dbReference type="GO" id="GO:0005737">
    <property type="term" value="C:cytoplasm"/>
    <property type="evidence" value="ECO:0007669"/>
    <property type="project" value="UniProtKB-ARBA"/>
</dbReference>
<dbReference type="VEuPathDB" id="TriTrypDB:LDHU3_28.3700"/>
<dbReference type="VEuPathDB" id="TriTrypDB:LdCL_280032200"/>
<keyword evidence="12" id="KW-0413">Isomerase</keyword>
<dbReference type="GO" id="GO:0016887">
    <property type="term" value="F:ATP hydrolysis activity"/>
    <property type="evidence" value="ECO:0007669"/>
    <property type="project" value="RHEA"/>
</dbReference>
<dbReference type="VEuPathDB" id="TriTrypDB:LdBPK_282710.1"/>
<dbReference type="InterPro" id="IPR011989">
    <property type="entry name" value="ARM-like"/>
</dbReference>
<evidence type="ECO:0000256" key="8">
    <source>
        <dbReference type="ARBA" id="ARBA00022840"/>
    </source>
</evidence>
<sequence>MDARASMRAILESARQSIRNRAANPTGKTVLKKGRTLEDSASSSRHPQPTVQPTPSSPALDVAEGLHFQKDTASDADAATAEATALHAKENQMRFVRHYHRLLLAFIEDKSKYELELPNLSSLDRMVVHALAEKCNLSHESTGDRADRVMHLKKDILFFQNPEAAKQVNLDDIIERVSWKESKFQIRYVRSANPAQVAIGDIGSYADEDALEKIERFRRATDEYRHATDMGYTQQELLLAEAGIKGEGADAADGEGYAVSGRLEEILSRPDTSSTPAITTGPVPAVTSSPPPPLSSSTSTIAAAMARSKATAAANAVKEAATATTIYYDEVCRTCGSRARLGGSPQGWRCSHYCAHCTRQSIWCLEEVPIKEEPAKHHKRRRDRASSAEDGGESGRRRRGEPAVEEIDREEGEDDDAVRHSGSRSRGSSGEEDADEALTSEDVVEMAATNDFSAKDMNWLREFASRGTAHVADQIAFCIDFGDLTEARVFRRYGGAAAPSEDACWYVVLREVRELSLTVSDLVRELLNETFVDLSSAAAQDGDERTTSAPAVEAIHTEEAEECAMDHLGIAFPNLSVYGTDCVAVCQLRPAVRWASVPRLPIREEALHHLRQRYGARHVFPTQSLEEAVRRAADAVRFLSLRLSEGEDEQQQFTVSFHVGAGRSSGAVGSFVDEALRGGTAAPAPHFFKEEDTVTADNRRGATASAKSQTAGNAASGASGSGGDGNSESCRLKLSDASVAVMEANAGAAGTREAPSAGAPCFPVPLPRVQLPMEFAPLQKEPTFRASLCAQHGTCGGFHATPAAAAAPSTSAGSDAVSPSITPTTATHEIYSGLFRESFVNPFNGRLVRTTSSAAKMLFGVGFYRGVSNPLQIEWSPAEYMVALQKIMSTQQRNAARRRERQAQQALRGAKAAAAAERGSSASATKKARADGSRARSSAKCRVSEAAPMPAAEAVAQARSQLLRPFLRRGPDHWTASVATLLERHDAFTYMNKELGQLYARLRGAYMPPKLDTPADPCTMGMTLTPDQHHVVKLALRGFNLFIGGSAGTGKTVLLKCIYRELCQMGLRVAMTATTGVAAVQLGGCTFHHAFNAPLLDTAPHRWDANALRAVDAVIIDEVSLLDACMLDAFDMEARLARMHHRPFGGLQLIVCGDFLQLSREDTLPAYESAAFKHLVALRLVTPMRHAADDPLMKLLEDLRRGRFDAERFAALDRPIPPNTTHITYLFPRRREAQQLNDLKLGELMTQEMIFTPQRGPLQLCGSFTHSALVELNRDANGMRAAMPNRERLLEMIHEEAQRLRAGLHRKDGGGREPVPSVADHELVLMPVRAEGALETRFILRLRCRERELHKPKTRDGGDDDADSGDDGASTRSSSLAADGAPALMAGRTHSSTLAAVAAETLRKPVISLATKRTRRATAPFSATEWEGIATAVATRLGGRVVTMLEEEPSSMVPLSVTMTLADMTSSDVALSLTPLRLKLGCRVMVNRNLSRTVSNGSVGVVEAFAPPDVSLFPRRTDRAARVIFQRVCQQRLFAQLPVVRLLGGEVVQIPPISIVLGGTAQSYFYGHEVLTIPLQLGYAFTVHKVQGLTLQGTVVLDCEKFFDCAHLIYVACSRVRKLDQLVVYRVQPNMIIVRRSALEFSDQLQDARNSKPPLPGLILRLEVVLTNTDSSKLRLHACRLQVMSTAGLSRAYAVLRQLDVLRAESITNPLPMSGDRRARVRSEERGGSEVGRSLFRSREESAVSPSRLAGATDHRGYSSKHPHTYAPVRSHLIPASPTHDEPQAEASRPAAAERDRHAAAATTSAGFQSHRSPLSGEYALDDRYDHHAAPPPPPSHGSGASPEAAHMAAAQTSSLLEVYFDKDDMHAVLDSVAAATAAAKSPAQPGTEAAATTEAAVTPSSLSNSSLMAMPGGDAQSASDTSLVAAADDGRHPLWQLSMSRNDVGDKQHRCRSAAVASAASLSTRVKDVSITPSRPLSSPPPPGDLSSFYTAAGCSVRAEGGGNAYAAEAPQHQQEEACISLSRHCRLPPHGISSPCGAVDAEPSSLPALADRMSEGVGDDGSGGAGESEAGSPLGLHGLSEGRAEEGRIDQDAHQREDKSLPLRALLGAAGERPVQRAAVDDGHQRRGTHRPSQNDSRGQGVACGERRRVMPLLPAAYTKAVPFLDYLARVNAASSHQLLKELAAMGDAWATTTQAEDAARAGGEHPEVTEPVVVDCLAMDLLLNKPDALEYIVVPWLRTRLESMMPTHSADRMNSSARKHRGRGKALLIWLPPPSPTSMCDVRLVGLAIRTAGGADGLEAVIRIVQQQAEGPHVLAAAAYALGTYSFELVGHTSVLCVPAGAMRRPDAKGGADSLFQLAPDDLSASPADSLSASPMMEELRPLFGRDPLLFSPTATTAAPTGRHLLYLQSPPPYRPTHVMVDAELARCELLAYLRSDQFRVTHAHPYVMALLNDALSARLLSAVVTPAAQSLYSPTISRLRRDLHRVLAEGAAGTAPHQRGNDDGSDVDEKGAAAHELLRLPLLPYSLDRFFAEEKDMLFALESALVHALLASSATPLVQEQALMSLSTLPPVARVHVVQPVTDFFIRSARTLQLRQATTMRRSVAQAGRTDPPATGRGPRNGAREADADDNVTVAAAIAAGTVCVNPLAPSSCVDSCVASLVPVFQELLYSPLWRVRHAACVGLACVGPLTADPSSIVDFLLTCLVLHAPLVTEESGSSQAPSAAATRSPELPLQSATVVWCLAQQRQGGARALLQLLQDPQQPSQVHHWCAFQLAEVDVREACAKLNRGKFPEADALLDEMVQVLSRLIVTQGALEEDTVLLCVRALAEVVYRHYVNARTPASTAAAMDAVLSLDTALPAQEAATCCQEEEPNACYIVLTSVLESALLPTNVLKALCLYLCRYGGGHGELYACKALLQSSSVAVRTAAAFGLRACGAKVLRSVVLGMNDDSFDVRRESFETLTAIGAAAALEVLHQRPAEHRYQVQAALRDCLLQDASRPVPRKAAETLYCALVSEEPLAAQELS</sequence>
<feature type="region of interest" description="Disordered" evidence="15">
    <location>
        <begin position="1351"/>
        <end position="1378"/>
    </location>
</feature>
<protein>
    <recommendedName>
        <fullName evidence="14">ATP-dependent DNA helicase</fullName>
        <ecNumber evidence="14">5.6.2.3</ecNumber>
    </recommendedName>
</protein>
<dbReference type="GO" id="GO:0003677">
    <property type="term" value="F:DNA binding"/>
    <property type="evidence" value="ECO:0007669"/>
    <property type="project" value="UniProtKB-KW"/>
</dbReference>
<feature type="compositionally biased region" description="Acidic residues" evidence="15">
    <location>
        <begin position="403"/>
        <end position="416"/>
    </location>
</feature>
<dbReference type="InterPro" id="IPR001374">
    <property type="entry name" value="R3H_dom"/>
</dbReference>
<feature type="compositionally biased region" description="Basic and acidic residues" evidence="15">
    <location>
        <begin position="1715"/>
        <end position="1728"/>
    </location>
</feature>
<keyword evidence="6 14" id="KW-0378">Hydrolase</keyword>
<feature type="region of interest" description="Disordered" evidence="15">
    <location>
        <begin position="2053"/>
        <end position="2082"/>
    </location>
</feature>
<dbReference type="InterPro" id="IPR027417">
    <property type="entry name" value="P-loop_NTPase"/>
</dbReference>
<dbReference type="Gene3D" id="3.40.50.300">
    <property type="entry name" value="P-loop containing nucleotide triphosphate hydrolases"/>
    <property type="match status" value="1"/>
</dbReference>
<feature type="region of interest" description="Disordered" evidence="15">
    <location>
        <begin position="271"/>
        <end position="298"/>
    </location>
</feature>
<evidence type="ECO:0000256" key="4">
    <source>
        <dbReference type="ARBA" id="ARBA00022741"/>
    </source>
</evidence>